<dbReference type="SUPFAM" id="SSF53474">
    <property type="entry name" value="alpha/beta-Hydrolases"/>
    <property type="match status" value="1"/>
</dbReference>
<evidence type="ECO:0000256" key="20">
    <source>
        <dbReference type="ARBA" id="ARBA00073623"/>
    </source>
</evidence>
<dbReference type="InterPro" id="IPR010071">
    <property type="entry name" value="AA_adenyl_dom"/>
</dbReference>
<dbReference type="EMBL" id="UGNX01000001">
    <property type="protein sequence ID" value="STX36357.1"/>
    <property type="molecule type" value="Genomic_DNA"/>
</dbReference>
<feature type="domain" description="Carrier" evidence="24">
    <location>
        <begin position="1040"/>
        <end position="1117"/>
    </location>
</feature>
<keyword evidence="11" id="KW-0560">Oxidoreductase</keyword>
<dbReference type="Pfam" id="PF00109">
    <property type="entry name" value="ketoacyl-synt"/>
    <property type="match status" value="1"/>
</dbReference>
<feature type="domain" description="Carrier" evidence="24">
    <location>
        <begin position="4586"/>
        <end position="4663"/>
    </location>
</feature>
<dbReference type="Gene3D" id="3.30.559.30">
    <property type="entry name" value="Nonribosomal peptide synthetase, condensation domain"/>
    <property type="match status" value="5"/>
</dbReference>
<dbReference type="InterPro" id="IPR036736">
    <property type="entry name" value="ACP-like_sf"/>
</dbReference>
<dbReference type="Gene3D" id="2.30.38.10">
    <property type="entry name" value="Luciferase, Domain 3"/>
    <property type="match status" value="2"/>
</dbReference>
<dbReference type="Proteomes" id="UP000255316">
    <property type="component" value="Unassembled WGS sequence"/>
</dbReference>
<evidence type="ECO:0000259" key="24">
    <source>
        <dbReference type="PROSITE" id="PS50075"/>
    </source>
</evidence>
<dbReference type="Gene3D" id="3.40.50.980">
    <property type="match status" value="4"/>
</dbReference>
<evidence type="ECO:0000256" key="22">
    <source>
        <dbReference type="ARBA" id="ARBA00078169"/>
    </source>
</evidence>
<dbReference type="PROSITE" id="PS00012">
    <property type="entry name" value="PHOSPHOPANTETHEINE"/>
    <property type="match status" value="3"/>
</dbReference>
<dbReference type="GO" id="GO:0009366">
    <property type="term" value="C:enterobactin synthetase complex"/>
    <property type="evidence" value="ECO:0007669"/>
    <property type="project" value="TreeGrafter"/>
</dbReference>
<dbReference type="InterPro" id="IPR000873">
    <property type="entry name" value="AMP-dep_synth/lig_dom"/>
</dbReference>
<dbReference type="Gene3D" id="3.30.300.30">
    <property type="match status" value="3"/>
</dbReference>
<dbReference type="FunFam" id="3.40.50.980:FF:000001">
    <property type="entry name" value="Non-ribosomal peptide synthetase"/>
    <property type="match status" value="2"/>
</dbReference>
<dbReference type="FunFam" id="3.40.50.12780:FF:000012">
    <property type="entry name" value="Non-ribosomal peptide synthetase"/>
    <property type="match status" value="1"/>
</dbReference>
<evidence type="ECO:0000313" key="26">
    <source>
        <dbReference type="EMBL" id="STX36357.1"/>
    </source>
</evidence>
<dbReference type="InterPro" id="IPR014030">
    <property type="entry name" value="Ketoacyl_synth_N"/>
</dbReference>
<dbReference type="FunFam" id="3.40.47.10:FF:000042">
    <property type="entry name" value="Polyketide synthase Pks13"/>
    <property type="match status" value="1"/>
</dbReference>
<evidence type="ECO:0000256" key="6">
    <source>
        <dbReference type="ARBA" id="ARBA00022553"/>
    </source>
</evidence>
<dbReference type="InterPro" id="IPR029058">
    <property type="entry name" value="AB_hydrolase_fold"/>
</dbReference>
<dbReference type="GO" id="GO:0034081">
    <property type="term" value="C:polyketide synthase complex"/>
    <property type="evidence" value="ECO:0007669"/>
    <property type="project" value="UniProtKB-ARBA"/>
</dbReference>
<protein>
    <recommendedName>
        <fullName evidence="20">Phenolphthiocerol/phthiocerol polyketide synthase subunit E</fullName>
        <ecNumber evidence="19">2.3.1.292</ecNumber>
    </recommendedName>
    <alternativeName>
        <fullName evidence="22">(Phenol)carboxyphthiodiolenone synthase subunit E</fullName>
    </alternativeName>
    <alternativeName>
        <fullName evidence="23">Beta-ketoacyl-acyl-carrier-protein synthase I</fullName>
    </alternativeName>
    <alternativeName>
        <fullName evidence="21">Phthiocerol synthesis polyketide synthase type I PpsE</fullName>
    </alternativeName>
</protein>
<dbReference type="GO" id="GO:0006633">
    <property type="term" value="P:fatty acid biosynthetic process"/>
    <property type="evidence" value="ECO:0007669"/>
    <property type="project" value="UniProtKB-UniPathway"/>
</dbReference>
<comment type="catalytic activity">
    <reaction evidence="14">
        <text>17-(4-hydroxyphenyl)heptadecanoyl-[(phenol)carboxyphthiodiolenone synthase] + 2 (S)-methylmalonyl-CoA + 3 malonyl-CoA + 5 NADPH + 10 H(+) = C35-(phenol)carboxyphthiodiolenone-[(phenol)carboxyphthiodiolenone synthase] + 5 CO2 + 5 NADP(+) + 5 CoA + 2 H2O</text>
        <dbReference type="Rhea" id="RHEA:57756"/>
        <dbReference type="Rhea" id="RHEA-COMP:14272"/>
        <dbReference type="Rhea" id="RHEA-COMP:14989"/>
        <dbReference type="ChEBI" id="CHEBI:15377"/>
        <dbReference type="ChEBI" id="CHEBI:15378"/>
        <dbReference type="ChEBI" id="CHEBI:16526"/>
        <dbReference type="ChEBI" id="CHEBI:57287"/>
        <dbReference type="ChEBI" id="CHEBI:57327"/>
        <dbReference type="ChEBI" id="CHEBI:57384"/>
        <dbReference type="ChEBI" id="CHEBI:57783"/>
        <dbReference type="ChEBI" id="CHEBI:58349"/>
        <dbReference type="ChEBI" id="CHEBI:133300"/>
        <dbReference type="ChEBI" id="CHEBI:142259"/>
        <dbReference type="EC" id="2.3.1.292"/>
    </reaction>
</comment>
<evidence type="ECO:0000256" key="17">
    <source>
        <dbReference type="ARBA" id="ARBA00052745"/>
    </source>
</evidence>
<dbReference type="Pfam" id="PF00501">
    <property type="entry name" value="AMP-binding"/>
    <property type="match status" value="3"/>
</dbReference>
<evidence type="ECO:0000256" key="8">
    <source>
        <dbReference type="ARBA" id="ARBA00022737"/>
    </source>
</evidence>
<dbReference type="GO" id="GO:0031177">
    <property type="term" value="F:phosphopantetheine binding"/>
    <property type="evidence" value="ECO:0007669"/>
    <property type="project" value="InterPro"/>
</dbReference>
<feature type="domain" description="Ketosynthase family 3 (KS3)" evidence="25">
    <location>
        <begin position="4114"/>
        <end position="4541"/>
    </location>
</feature>
<evidence type="ECO:0000256" key="11">
    <source>
        <dbReference type="ARBA" id="ARBA00023002"/>
    </source>
</evidence>
<dbReference type="PROSITE" id="PS50075">
    <property type="entry name" value="CARRIER"/>
    <property type="match status" value="4"/>
</dbReference>
<dbReference type="Pfam" id="PF13193">
    <property type="entry name" value="AMP-binding_C"/>
    <property type="match status" value="3"/>
</dbReference>
<keyword evidence="7" id="KW-0808">Transferase</keyword>
<evidence type="ECO:0000256" key="23">
    <source>
        <dbReference type="ARBA" id="ARBA00084020"/>
    </source>
</evidence>
<dbReference type="InterPro" id="IPR020806">
    <property type="entry name" value="PKS_PP-bd"/>
</dbReference>
<keyword evidence="5" id="KW-0596">Phosphopantetheine</keyword>
<evidence type="ECO:0000256" key="4">
    <source>
        <dbReference type="ARBA" id="ARBA00006432"/>
    </source>
</evidence>
<dbReference type="SMART" id="SM01294">
    <property type="entry name" value="PKS_PP_betabranch"/>
    <property type="match status" value="1"/>
</dbReference>
<feature type="domain" description="Carrier" evidence="24">
    <location>
        <begin position="4023"/>
        <end position="4098"/>
    </location>
</feature>
<dbReference type="InterPro" id="IPR001242">
    <property type="entry name" value="Condensation_dom"/>
</dbReference>
<dbReference type="PROSITE" id="PS00455">
    <property type="entry name" value="AMP_BINDING"/>
    <property type="match status" value="3"/>
</dbReference>
<dbReference type="Pfam" id="PF16197">
    <property type="entry name" value="KAsynt_C_assoc"/>
    <property type="match status" value="1"/>
</dbReference>
<dbReference type="GO" id="GO:0004315">
    <property type="term" value="F:3-oxoacyl-[acyl-carrier-protein] synthase activity"/>
    <property type="evidence" value="ECO:0007669"/>
    <property type="project" value="InterPro"/>
</dbReference>
<dbReference type="InterPro" id="IPR045851">
    <property type="entry name" value="AMP-bd_C_sf"/>
</dbReference>
<dbReference type="GO" id="GO:0005829">
    <property type="term" value="C:cytosol"/>
    <property type="evidence" value="ECO:0007669"/>
    <property type="project" value="TreeGrafter"/>
</dbReference>
<gene>
    <name evidence="26" type="primary">lgrB</name>
    <name evidence="26" type="ORF">NCTC12438_02989</name>
</gene>
<dbReference type="NCBIfam" id="TIGR01733">
    <property type="entry name" value="AA-adenyl-dom"/>
    <property type="match status" value="3"/>
</dbReference>
<dbReference type="InterPro" id="IPR032821">
    <property type="entry name" value="PKS_assoc"/>
</dbReference>
<keyword evidence="13" id="KW-0511">Multifunctional enzyme</keyword>
<dbReference type="GO" id="GO:0016491">
    <property type="term" value="F:oxidoreductase activity"/>
    <property type="evidence" value="ECO:0007669"/>
    <property type="project" value="UniProtKB-KW"/>
</dbReference>
<dbReference type="SUPFAM" id="SSF53901">
    <property type="entry name" value="Thiolase-like"/>
    <property type="match status" value="1"/>
</dbReference>
<comment type="catalytic activity">
    <reaction evidence="16">
        <text>docosanoyl-[(phenol)carboxyphthiodiolenone synthase] + 2 (S)-methylmalonyl-CoA + 3 malonyl-CoA + 5 NADPH + 10 H(+) = C34-carboxyphthiodiolenone-[(phenol)carboxyphthiodiolenone synthase] + 5 CO2 + 5 NADP(+) + 5 CoA + 2 H2O</text>
        <dbReference type="Rhea" id="RHEA:57752"/>
        <dbReference type="Rhea" id="RHEA-COMP:14987"/>
        <dbReference type="Rhea" id="RHEA-COMP:14988"/>
        <dbReference type="ChEBI" id="CHEBI:15377"/>
        <dbReference type="ChEBI" id="CHEBI:15378"/>
        <dbReference type="ChEBI" id="CHEBI:16526"/>
        <dbReference type="ChEBI" id="CHEBI:57287"/>
        <dbReference type="ChEBI" id="CHEBI:57327"/>
        <dbReference type="ChEBI" id="CHEBI:57384"/>
        <dbReference type="ChEBI" id="CHEBI:57783"/>
        <dbReference type="ChEBI" id="CHEBI:58349"/>
        <dbReference type="ChEBI" id="CHEBI:142237"/>
        <dbReference type="ChEBI" id="CHEBI:142238"/>
        <dbReference type="EC" id="2.3.1.292"/>
    </reaction>
</comment>
<keyword evidence="9" id="KW-0276">Fatty acid metabolism</keyword>
<evidence type="ECO:0000256" key="1">
    <source>
        <dbReference type="ARBA" id="ARBA00001937"/>
    </source>
</evidence>
<dbReference type="InterPro" id="IPR020845">
    <property type="entry name" value="AMP-binding_CS"/>
</dbReference>
<dbReference type="SUPFAM" id="SSF47336">
    <property type="entry name" value="ACP-like"/>
    <property type="match status" value="4"/>
</dbReference>
<evidence type="ECO:0000256" key="7">
    <source>
        <dbReference type="ARBA" id="ARBA00022679"/>
    </source>
</evidence>
<dbReference type="InterPro" id="IPR010060">
    <property type="entry name" value="NRPS_synth"/>
</dbReference>
<dbReference type="NCBIfam" id="TIGR01720">
    <property type="entry name" value="NRPS-para261"/>
    <property type="match status" value="1"/>
</dbReference>
<dbReference type="GO" id="GO:0043041">
    <property type="term" value="P:amino acid activation for nonribosomal peptide biosynthetic process"/>
    <property type="evidence" value="ECO:0007669"/>
    <property type="project" value="UniProtKB-ARBA"/>
</dbReference>
<dbReference type="InterPro" id="IPR016039">
    <property type="entry name" value="Thiolase-like"/>
</dbReference>
<dbReference type="SUPFAM" id="SSF52777">
    <property type="entry name" value="CoA-dependent acyltransferases"/>
    <property type="match status" value="10"/>
</dbReference>
<comment type="cofactor">
    <cofactor evidence="2">
        <name>pantetheine 4'-phosphate</name>
        <dbReference type="ChEBI" id="CHEBI:47942"/>
    </cofactor>
</comment>
<dbReference type="InterPro" id="IPR001031">
    <property type="entry name" value="Thioesterase"/>
</dbReference>
<keyword evidence="10" id="KW-0521">NADP</keyword>
<keyword evidence="6" id="KW-0597">Phosphoprotein</keyword>
<dbReference type="InterPro" id="IPR014031">
    <property type="entry name" value="Ketoacyl_synth_C"/>
</dbReference>
<evidence type="ECO:0000256" key="21">
    <source>
        <dbReference type="ARBA" id="ARBA00075053"/>
    </source>
</evidence>
<evidence type="ECO:0000256" key="10">
    <source>
        <dbReference type="ARBA" id="ARBA00022857"/>
    </source>
</evidence>
<evidence type="ECO:0000256" key="2">
    <source>
        <dbReference type="ARBA" id="ARBA00001957"/>
    </source>
</evidence>
<dbReference type="Pfam" id="PF00975">
    <property type="entry name" value="Thioesterase"/>
    <property type="match status" value="1"/>
</dbReference>
<dbReference type="Pfam" id="PF00668">
    <property type="entry name" value="Condensation"/>
    <property type="match status" value="5"/>
</dbReference>
<comment type="catalytic activity">
    <reaction evidence="17">
        <text>icosanoyl-[(phenol)carboxyphthiodiolenone synthase] + 2 (S)-methylmalonyl-CoA + 3 malonyl-CoA + 5 NADPH + 10 H(+) = C32-carboxyphthiodiolenone-[(phenol)carboxyphthiodiolenone synthase] + 5 CO2 + 5 NADP(+) + 5 CoA + 2 H2O</text>
        <dbReference type="Rhea" id="RHEA:57748"/>
        <dbReference type="Rhea" id="RHEA-COMP:14985"/>
        <dbReference type="Rhea" id="RHEA-COMP:14986"/>
        <dbReference type="ChEBI" id="CHEBI:15377"/>
        <dbReference type="ChEBI" id="CHEBI:15378"/>
        <dbReference type="ChEBI" id="CHEBI:16526"/>
        <dbReference type="ChEBI" id="CHEBI:57287"/>
        <dbReference type="ChEBI" id="CHEBI:57327"/>
        <dbReference type="ChEBI" id="CHEBI:57384"/>
        <dbReference type="ChEBI" id="CHEBI:57783"/>
        <dbReference type="ChEBI" id="CHEBI:58349"/>
        <dbReference type="ChEBI" id="CHEBI:87848"/>
        <dbReference type="ChEBI" id="CHEBI:142236"/>
        <dbReference type="EC" id="2.3.1.292"/>
    </reaction>
</comment>
<name>A0A378IM82_9GAMM</name>
<dbReference type="STRING" id="28085.Lcin_1781"/>
<dbReference type="UniPathway" id="UPA00094"/>
<evidence type="ECO:0000256" key="16">
    <source>
        <dbReference type="ARBA" id="ARBA00052119"/>
    </source>
</evidence>
<comment type="similarity">
    <text evidence="4">Belongs to the ATP-dependent AMP-binding enzyme family.</text>
</comment>
<keyword evidence="12" id="KW-0443">Lipid metabolism</keyword>
<accession>A0A378IM82</accession>
<dbReference type="Gene3D" id="1.10.1200.10">
    <property type="entry name" value="ACP-like"/>
    <property type="match status" value="4"/>
</dbReference>
<dbReference type="OrthoDB" id="9757559at2"/>
<evidence type="ECO:0000256" key="9">
    <source>
        <dbReference type="ARBA" id="ARBA00022832"/>
    </source>
</evidence>
<dbReference type="InterPro" id="IPR009081">
    <property type="entry name" value="PP-bd_ACP"/>
</dbReference>
<reference evidence="26 27" key="1">
    <citation type="submission" date="2018-06" db="EMBL/GenBank/DDBJ databases">
        <authorList>
            <consortium name="Pathogen Informatics"/>
            <person name="Doyle S."/>
        </authorList>
    </citation>
    <scope>NUCLEOTIDE SEQUENCE [LARGE SCALE GENOMIC DNA]</scope>
    <source>
        <strain evidence="26 27">NCTC12438</strain>
    </source>
</reference>
<feature type="domain" description="Carrier" evidence="24">
    <location>
        <begin position="2539"/>
        <end position="2616"/>
    </location>
</feature>
<dbReference type="CDD" id="cd00833">
    <property type="entry name" value="PKS"/>
    <property type="match status" value="1"/>
</dbReference>
<evidence type="ECO:0000256" key="13">
    <source>
        <dbReference type="ARBA" id="ARBA00023268"/>
    </source>
</evidence>
<dbReference type="FunFam" id="1.10.1200.10:FF:000005">
    <property type="entry name" value="Nonribosomal peptide synthetase 1"/>
    <property type="match status" value="2"/>
</dbReference>
<dbReference type="CDD" id="cd12114">
    <property type="entry name" value="A_NRPS_TlmIV_like"/>
    <property type="match status" value="1"/>
</dbReference>
<evidence type="ECO:0000256" key="15">
    <source>
        <dbReference type="ARBA" id="ARBA00051971"/>
    </source>
</evidence>
<dbReference type="SUPFAM" id="SSF56801">
    <property type="entry name" value="Acetyl-CoA synthetase-like"/>
    <property type="match status" value="3"/>
</dbReference>
<dbReference type="InterPro" id="IPR023213">
    <property type="entry name" value="CAT-like_dom_sf"/>
</dbReference>
<dbReference type="SMART" id="SM00825">
    <property type="entry name" value="PKS_KS"/>
    <property type="match status" value="1"/>
</dbReference>
<dbReference type="CDD" id="cd05930">
    <property type="entry name" value="A_NRPS"/>
    <property type="match status" value="2"/>
</dbReference>
<dbReference type="PANTHER" id="PTHR45527:SF1">
    <property type="entry name" value="FATTY ACID SYNTHASE"/>
    <property type="match status" value="1"/>
</dbReference>
<dbReference type="PANTHER" id="PTHR45527">
    <property type="entry name" value="NONRIBOSOMAL PEPTIDE SYNTHETASE"/>
    <property type="match status" value="1"/>
</dbReference>
<evidence type="ECO:0000256" key="14">
    <source>
        <dbReference type="ARBA" id="ARBA00050973"/>
    </source>
</evidence>
<dbReference type="GO" id="GO:0009239">
    <property type="term" value="P:enterobactin biosynthetic process"/>
    <property type="evidence" value="ECO:0007669"/>
    <property type="project" value="TreeGrafter"/>
</dbReference>
<dbReference type="InterPro" id="IPR006162">
    <property type="entry name" value="Ppantetheine_attach_site"/>
</dbReference>
<evidence type="ECO:0000256" key="18">
    <source>
        <dbReference type="ARBA" id="ARBA00058455"/>
    </source>
</evidence>
<dbReference type="Pfam" id="PF00550">
    <property type="entry name" value="PP-binding"/>
    <property type="match status" value="4"/>
</dbReference>
<dbReference type="RefSeq" id="WP_115342632.1">
    <property type="nucleotide sequence ID" value="NZ_UGNX01000001.1"/>
</dbReference>
<dbReference type="NCBIfam" id="NF003417">
    <property type="entry name" value="PRK04813.1"/>
    <property type="match status" value="3"/>
</dbReference>
<evidence type="ECO:0000256" key="5">
    <source>
        <dbReference type="ARBA" id="ARBA00022450"/>
    </source>
</evidence>
<proteinExistence type="inferred from homology"/>
<dbReference type="SMART" id="SM00823">
    <property type="entry name" value="PKS_PP"/>
    <property type="match status" value="4"/>
</dbReference>
<keyword evidence="8" id="KW-0677">Repeat</keyword>
<dbReference type="InterPro" id="IPR018201">
    <property type="entry name" value="Ketoacyl_synth_AS"/>
</dbReference>
<dbReference type="InterPro" id="IPR020841">
    <property type="entry name" value="PKS_Beta-ketoAc_synthase_dom"/>
</dbReference>
<dbReference type="Pfam" id="PF02801">
    <property type="entry name" value="Ketoacyl-synt_C"/>
    <property type="match status" value="1"/>
</dbReference>
<comment type="catalytic activity">
    <reaction evidence="15">
        <text>19-(4-hydroxyphenyl)nonadecanoyl-[(phenol)carboxyphthiodiolenone synthase] + 2 (S)-methylmalonyl-CoA + 3 malonyl-CoA + 5 NADPH + 10 H(+) = C37-(phenol)carboxyphthiodiolenone-[(phenol)carboxyphthiodiolenone synthase] + 5 CO2 + 5 NADP(+) + 5 CoA + 2 H2O</text>
        <dbReference type="Rhea" id="RHEA:57760"/>
        <dbReference type="Rhea" id="RHEA-COMP:14273"/>
        <dbReference type="Rhea" id="RHEA-COMP:14990"/>
        <dbReference type="ChEBI" id="CHEBI:15377"/>
        <dbReference type="ChEBI" id="CHEBI:15378"/>
        <dbReference type="ChEBI" id="CHEBI:16526"/>
        <dbReference type="ChEBI" id="CHEBI:57287"/>
        <dbReference type="ChEBI" id="CHEBI:57327"/>
        <dbReference type="ChEBI" id="CHEBI:57384"/>
        <dbReference type="ChEBI" id="CHEBI:57783"/>
        <dbReference type="ChEBI" id="CHEBI:58349"/>
        <dbReference type="ChEBI" id="CHEBI:133301"/>
        <dbReference type="ChEBI" id="CHEBI:142260"/>
        <dbReference type="EC" id="2.3.1.292"/>
    </reaction>
</comment>
<dbReference type="Gene3D" id="3.40.47.10">
    <property type="match status" value="1"/>
</dbReference>
<dbReference type="InterPro" id="IPR042099">
    <property type="entry name" value="ANL_N_sf"/>
</dbReference>
<dbReference type="GO" id="GO:0047527">
    <property type="term" value="F:2,3-dihydroxybenzoate-serine ligase activity"/>
    <property type="evidence" value="ECO:0007669"/>
    <property type="project" value="TreeGrafter"/>
</dbReference>
<comment type="pathway">
    <text evidence="3">Lipid metabolism; fatty acid biosynthesis.</text>
</comment>
<dbReference type="FunFam" id="3.40.50.980:FF:000002">
    <property type="entry name" value="Enterobactin synthetase component F"/>
    <property type="match status" value="1"/>
</dbReference>
<comment type="function">
    <text evidence="18">Part of the PpsABCDE complex involved in the biosynthesis of the lipid core common to phthiocerols and phenolphthiocerols by successive additions of malonyl-CoA or methylmalonyl-CoA extender units. PpsA can accept as substrate the activated forms of either icosanoyl (C20), docosanoyl (C22) or lignoceroyl (C24) groups from FadD26, or a (4-hydroxyphenyl)-C17 or (4-hydroxyphenyl)-C19 fatty acyl from FadD29. PpsA initiates the biosynthesis and extends its substrate using a malonyl-CoA extender unit. The PpsB and PpsC proteins add the second and third malonyl-CoA extender units. PpsD adds an (R)-methylmalonyl unit and PpsE adds a second (R)-methylmalonyl unit. The incorporation of the methylmalonyl units results in formation of two branched methyl groups in the elongated product.</text>
</comment>
<evidence type="ECO:0000259" key="25">
    <source>
        <dbReference type="PROSITE" id="PS52004"/>
    </source>
</evidence>
<evidence type="ECO:0000256" key="12">
    <source>
        <dbReference type="ARBA" id="ARBA00023098"/>
    </source>
</evidence>
<dbReference type="PROSITE" id="PS52004">
    <property type="entry name" value="KS3_2"/>
    <property type="match status" value="1"/>
</dbReference>
<sequence>MSATRLLYQLQEYRILLWKNNEGNLAFSVDKSIGFSQELKEQVKHYKTELLFLLEYNDIHSEEQAKCCSFYKIPEQLNKQVLQTIQKGMYLQTTLDEQKATYTVPLFVFFKNANPDVLKQAIQHLVNRNPILRMRVVDGFGYEILPENSVTIHESSISAPQITLVCEQKGRRAFAVDDEPLIHLELMQISDTQDYLVNLTHHHMLSDAYSADLMINELVDQYQKISKGFVAKHERTFHYFDYTFFQDYSLNTVPYQHAIHRLAQQLDEAEPLNLLARSTALADNRAGFHEFRLEKQTYKQVQQLALEHEISVYSLLLTGLYQVLSTYSGGQTNFPIALTVSNRLPEMNQVIGPFINTLPLVPEYKKEETVLFHAQKIHEAISFLNTHHQINLDVLAQHLKRSHEDLPALLQVLFTFHNFKQVLAPAVAEFAQPILLPDCYEKFGISIIAKECDEGIYFTVTYFANRYESGYITQLFECFTHLLTKYGEGAGLQKISSIHLLDECLENRIVHQLNHTEAYFPQQKTINQLFEEQVARTPENIAVVYEQNHLTYEVLNNRANQLAHFLREHYALKPDTMVCLCLDRSEHMMISILAVLKAGAAYVPIAPDFPQARIEYLIQDTQTPLLLTNQHHQSWLASFLTLPVHAVDETSFVQQLAKQPCDNLAPQHTSDHLAYVIYTSGTTGQPKGVMVEHRGVVNRIHWMNRQYPLSEQDKIIQKTPYVFDVSVWELLWAHWYGACLVFAKPEGHKDADYLYDLMRQEEITRVHFVPSMLNVFMDALDLRQGTIPNLRMIFCSGEALKLTQVKQVHDLLPHTEIHNLYGPTEASIDVLYADCSDKSITEIVIGKPIDNTTAYVLDEYMNPLPFYALGELYIGGVGLARGYLNRVELTKERFVTNPFQSLEQKTKNYNSRLYKTGDIVSLSPDGAIAYHGRNDFQVKIRGHRIELGEIEQALLACPQVKQSLVVVKKQSGQAYLVGYYVSDAEQDEQVMLEQLARRLPEYMVPTRLVHLDSFPLTANGKLDLKNLPEAAQGQRRDYELPSTELEQQLSVIWSEVLGIKAGGLSVHDDFFRLGGDSIISIQLISRIRQRLQLQVSVKDLFSCRTLRRLHEHLVARCEPELGVLASGEQGLLRGSVGLLPIQDWFFAHSFAKGWHWNQSFLIKTPALDVGRLRSCLQQLVAHHDAFRLRFRERDGTIEQYYDAESAFAGLQVLDVSGVDVAALEEQMTLWQSGFNGTTGPLYCVAYLSGYADGSSRIYVAMHHLLVDAVSWRILADDLHHLYEGQSLGAKGSSYRQWVDVLQDYAEYHEDERAYWQEVVADLKEIPALEKQSVLSVAELELGEEFTSFLLREANGAYHTQINDLLLTALAYALNDLSGESVHHVTLEGHGREDIAASIDVTRTVGWFTSLYPVRLALGDDLGHSIKKIKDNIRQIPNKGIGYGALLGYAIAQMPVVSFNYLGQFEQQSEFWHVVDEPSGQAMHSENQDYHLINILGMIVDGRLKLRVDAHLDEQKTQQLLHALHQHLHSILAHCQSRQDKPQYTPGDFKGVLSEADLAALPLLPSAEQYVWFPMTEIQKAYLLGRLGEYEIGNVSNHVYSEYYYPSLDVPKLETIINYLIKEYPVLRTVYSYEQLQQRFLSLDETPYYSIKVNDYRHLTGDEKDLQLIRERLSHQVYDPQAFPLFAFEVTQFRTMWVLHVSSDLILLDVKSRLSFFSAISALYRNPEQQITSPSISFKDYQEYYQLLKHSIWYVRDKEYWEGMLPSMPLRPSFPFKQAPEQIEYPTFSAHTLLVDKEDWTLFKQKASDYQVSYSSVLLSLYGSVLAYFSGHKEFLITLTLFNRYAIHDEANAIWGDFTTTDLFHFKDLGKNWIDTFERTHQRMWDDINHALYTGMEVQRALSKLHGLDATEAASPIVFTGVVGNKSHHFDSETFLQADEFKEKRYWCGQTSQAWIDLQAVETGDCFMSKWLYVDQLFTEDFIATLNQIYCNLIKALAHQDWNHSIDLSHYLPKKHQEIIAAANQYPRAFSEETLVSAYERSLEVAGCSELIAVIDAGKKAEYSHGELWSASEQVVASLLATGSQGRLIAVLSEKGYSQVVATLSIMKAGYAYLPLHVDWPLGRVHEVLKQGGVELVLLSRKMAAHEETYASLVNEYEVLIIEDALEHAVDLGLEKPKVHADDVAYVIFTSGSTGKPKGVTISHRGALNTIEAVNEHFGVSSKDKVLALSELSFDLSVYDIYGLLLAGGCIVFPEQEQTKEPKHWLSLIETHQISLWNTVPQLAGLLVDEAEGPLPSLRTFLLSGDWIPVSLPKKLKASCPEATVMSLGGATEGSIWSIWYPIEEVNPNWSSIPYGVAMPNQHMYVLNQDGAHCPVGVMGEIHIGGMGVALNYWGDEAITQRQFFTHPQLGKVYRTGDLGRWHEDGYMEFCGRNDFQVKIRGHRIELGEIEQALLACPQVKQSLVVVKKQSGQAYLVGYYVSDAEQDEQVMLEQLARRLPEYMVPTRLVHLDSFPLTANGKLDLKNLPEAAQGQRRDYELPSTELEQQLSIIWSEVLGIKAGGLSVHDDFFRLGGDSIISIQLISRIRQRLQLQVSVKDLFSCRTLRRLHEHLVARCEPELGVLASGEQGLLRGSVGLLPIQDWFFAHSFAKSWHWNQSFLIKTPALDVGRLRSCLQQLVAHHDAFRLRFRERDGRIEQYYDTESAFSEVQVLDVSGLDAAALEEQMTLWQSGFNGTTGPLYCFAYLSGYADGSSRIYIAMHHLLVDAVSWRILADDLHHLYEGQSLGAKGSSYRQWVDALQDYAEYHEDERAYWQEVVVDLKEIPALEKQSVLSVAELELGEEFTSFLLREANGAYHTQINDLLLTALAYALNDLSGEAVHHVTLEGHGREDIAASIDVTRTVGWFTSLYPVRLALGDDLGHSIKKIKDNIRQIPNKGIGYGALLGYAIAQMPVVSFNYLGQFEQQSEFWHVVDEPSGQAMHSENQETHCITCFGGIHQGRLRMVFRTQLPQEVTDRLALVYKKQLLMILEHQRSLARSFLTLSDIHHCVSARCLDKLQRDRELDGVYLANSLHQGFMYHFMSQGQKDEAYRMQIVWSYDRELNIDLLQRAWGFGQQRYPSLRLRFLVDEELVQVIDKTGYLHWQFIDLSQDKDNQDLKIQQLIQEDRHKAYDLTQGNLFRIQLIKQEETSYICIFNAHHAIIDGWSGPLLLGFVHEMYMKLFRQERIDFTVDTAYAQSQHFLQVQELENQSFWQQYMGQIEHKADLSNLLQQGKKQLKLSDYKYIIHQSEQTICIAQERFKQIKMMSQEQGLTLNAIILYAWHKVMRIYGNGKQTVVGTIVSGRNIPVDQVEHSVGLYINTLPMIVDHTHHDGLSVLEAIRSVQEISNEINQRSAMSLAKLQRQGERLFDCLFLYGNYPNLAVENPEKQLSFKIQSTFEKRDYPLSLAADEEESQLRIKLTYAGELFDSSLMTQLLATLNYLLDQIARNPLQRVHELNYMESRLPEPSSSPVLSRTFIDYFEEQVSLHPERIALVHEQTQISYAQLNQRANQLAHYIRQQTTLEKDSLIGLCLEKNEYLMIALLAVLKAGSAYLPIDPAMPAQRVQHILEDSQAKLVLTCGAVRHKFPQAVILDDPDAAFAIAQQATSNVHWPLKPDDLAYVLYTSGTTGQPKGVMIEHGAFLQTLVSMQAEYFSEQKPLSTYSMTHFVFDIFGLEYGLPLLTGGKVELGNPLFDVLECGSFDFIQMTPSVCELKLESLQYCESTTFLIGGEALAPELLAKALAKAQRVINVYGPTETTIWSTAKLYSRVTNLHPMSCGQAVRDVGKGEPYSKQNAPIVSIGRPLHHESVYVLDDYLTPMPVGAIGDLYIGGACLARGYLNRPDLTAKQFMTHPLYNRLYKTGDLAKWLPNGELAFIGRNDFQVKIRGHRIELAEIEAVLRMHPQVKQTVVAEFAQNLVAYFTASEWVVEAQLHDFLKEQLPDYMLPQTYMQLEQFPLTVNGKLDRKALPKPNLTKRAHYALPTTEQEKLLASLWEEVLGVSKVGVADNFFDLGGHSISLIKLFSKLPAAIKARITVLDLFKYPSISALLGYLAADKHSEEMGEKRIQLSLKRDDIAIIGMAGRFPGADDLETFWFNLQTGKEGLTYYSREELLEQGLDPSLVDHPNYVKAQCKLSDIKCFDAEFFSYTASEAEIMDPQHRLLMQCAWHALEDANYNPHHYAGDIGLFAGCGQNNYFSDHVLPNQTQDDLSRQFQLMIHQQANFLCTKIAYKLNLTGPAITIQTACSTSLVAVHQACLALNAGDCDIALAGGVSIGQLEKQGYLYQPGLIFSPDAKCRAFDAQAQGTFEGQGVGLVVLKPLSNALADEDFIYAVIKASAINNDGHQKIGFTAPSPQKQAEVITLAQQRAACSPDTISYIEAHGTGTALGDPIEMEGLTQVFKDSGLASGACALGSVKTNIGHLDVAAGIAGLIKTTLCLYHKQLVPTLHYQSANSKINFAASPFYVNTVLKPWTQGNCPRRAGVSSFGIGGTNAHLILEEAPSEAKQERESPVLYPFAKTEYWLPAGKTAAVVKSPNQASRVIVRDREYIISVLRGLWTTLLGIESFKNNEDFFDLGGDSLVAVQLSAQLQRQLGVHLELMSLNRITIDGLLALIEKEQEKTAKARSPVVLIKAGKTHENKIPLVLIHPIGGDVYFYRDLANALPENQAVYALRSPLLDGGTPFASIESMAAAYLHHLQQFGLKPPYILGGSSFGGAVAIEMARQLAQAGQSIPLVALIDTPAYTHLPKLMSQEEILMYLMQHGLGNLQISVAELQAQKTLEQKIEFIANRAKDSELKELLSTEFLPRFLHTWQAHGQLLHQYQPDPYPGRVLFFAHTEVIDDFPAHQEAHWQKLVHGSFKSILVPGTHITMNAAPHVEVIADALVFELKQRYYSLELLVEVEA</sequence>
<dbReference type="Gene3D" id="3.40.50.1820">
    <property type="entry name" value="alpha/beta hydrolase"/>
    <property type="match status" value="1"/>
</dbReference>
<dbReference type="PROSITE" id="PS00606">
    <property type="entry name" value="KS3_1"/>
    <property type="match status" value="1"/>
</dbReference>
<dbReference type="Gene3D" id="3.40.50.12780">
    <property type="entry name" value="N-terminal domain of ligase-like"/>
    <property type="match status" value="1"/>
</dbReference>
<comment type="cofactor">
    <cofactor evidence="1">
        <name>NADP(+)</name>
        <dbReference type="ChEBI" id="CHEBI:58349"/>
    </cofactor>
</comment>
<evidence type="ECO:0000256" key="19">
    <source>
        <dbReference type="ARBA" id="ARBA00066974"/>
    </source>
</evidence>
<dbReference type="EC" id="2.3.1.292" evidence="19"/>
<dbReference type="FunFam" id="3.30.300.30:FF:000010">
    <property type="entry name" value="Enterobactin synthetase component F"/>
    <property type="match status" value="2"/>
</dbReference>
<dbReference type="Gene3D" id="3.30.559.10">
    <property type="entry name" value="Chloramphenicol acetyltransferase-like domain"/>
    <property type="match status" value="5"/>
</dbReference>
<evidence type="ECO:0000256" key="3">
    <source>
        <dbReference type="ARBA" id="ARBA00005194"/>
    </source>
</evidence>
<organism evidence="26 27">
    <name type="scientific">Legionella cincinnatiensis</name>
    <dbReference type="NCBI Taxonomy" id="28085"/>
    <lineage>
        <taxon>Bacteria</taxon>
        <taxon>Pseudomonadati</taxon>
        <taxon>Pseudomonadota</taxon>
        <taxon>Gammaproteobacteria</taxon>
        <taxon>Legionellales</taxon>
        <taxon>Legionellaceae</taxon>
        <taxon>Legionella</taxon>
    </lineage>
</organism>
<evidence type="ECO:0000313" key="27">
    <source>
        <dbReference type="Proteomes" id="UP000255316"/>
    </source>
</evidence>
<dbReference type="InterPro" id="IPR025110">
    <property type="entry name" value="AMP-bd_C"/>
</dbReference>